<dbReference type="GO" id="GO:0030425">
    <property type="term" value="C:dendrite"/>
    <property type="evidence" value="ECO:0007669"/>
    <property type="project" value="UniProtKB-SubCell"/>
</dbReference>
<evidence type="ECO:0000256" key="9">
    <source>
        <dbReference type="ARBA" id="ARBA00022490"/>
    </source>
</evidence>
<dbReference type="InterPro" id="IPR015919">
    <property type="entry name" value="Cadherin-like_sf"/>
</dbReference>
<dbReference type="SUPFAM" id="SSF49313">
    <property type="entry name" value="Cadherin-like"/>
    <property type="match status" value="1"/>
</dbReference>
<name>A0A3B3R982_9TELE</name>
<protein>
    <recommendedName>
        <fullName evidence="7">Epsilon-sarcoglycan</fullName>
    </recommendedName>
</protein>
<keyword evidence="15" id="KW-0325">Glycoprotein</keyword>
<proteinExistence type="inferred from homology"/>
<evidence type="ECO:0000256" key="17">
    <source>
        <dbReference type="ARBA" id="ARBA00023273"/>
    </source>
</evidence>
<keyword evidence="11" id="KW-0832">Ubl conjugation</keyword>
<evidence type="ECO:0000256" key="5">
    <source>
        <dbReference type="ARBA" id="ARBA00004555"/>
    </source>
</evidence>
<comment type="function">
    <text evidence="1">Component of the sarcoglycan complex, a subcomplex of the dystrophin-glycoprotein complex which forms a link between the F-actin cytoskeleton and the extracellular matrix.</text>
</comment>
<dbReference type="AlphaFoldDB" id="A0A3B3R982"/>
<evidence type="ECO:0000256" key="16">
    <source>
        <dbReference type="ARBA" id="ARBA00023212"/>
    </source>
</evidence>
<dbReference type="InterPro" id="IPR048346">
    <property type="entry name" value="Sarcoglycan_N"/>
</dbReference>
<evidence type="ECO:0000256" key="11">
    <source>
        <dbReference type="ARBA" id="ARBA00022843"/>
    </source>
</evidence>
<evidence type="ECO:0000256" key="4">
    <source>
        <dbReference type="ARBA" id="ARBA00004513"/>
    </source>
</evidence>
<dbReference type="Pfam" id="PF20989">
    <property type="entry name" value="Sarcoglycan_2_C"/>
    <property type="match status" value="1"/>
</dbReference>
<evidence type="ECO:0000256" key="3">
    <source>
        <dbReference type="ARBA" id="ARBA00004279"/>
    </source>
</evidence>
<dbReference type="PANTHER" id="PTHR10132">
    <property type="entry name" value="ALPHA-/EPSILON-SARCOGLYCAN FAMILY MEMBER"/>
    <property type="match status" value="1"/>
</dbReference>
<evidence type="ECO:0000256" key="8">
    <source>
        <dbReference type="ARBA" id="ARBA00022475"/>
    </source>
</evidence>
<evidence type="ECO:0000313" key="20">
    <source>
        <dbReference type="Ensembl" id="ENSPKIP00000014470.1"/>
    </source>
</evidence>
<evidence type="ECO:0000256" key="15">
    <source>
        <dbReference type="ARBA" id="ARBA00023180"/>
    </source>
</evidence>
<feature type="transmembrane region" description="Helical" evidence="18">
    <location>
        <begin position="278"/>
        <end position="301"/>
    </location>
</feature>
<dbReference type="Pfam" id="PF05510">
    <property type="entry name" value="Sarcoglycan_2"/>
    <property type="match status" value="1"/>
</dbReference>
<dbReference type="GO" id="GO:0016012">
    <property type="term" value="C:sarcoglycan complex"/>
    <property type="evidence" value="ECO:0007669"/>
    <property type="project" value="InterPro"/>
</dbReference>
<keyword evidence="13" id="KW-0333">Golgi apparatus</keyword>
<feature type="domain" description="Dystroglycan-type cadherin-like" evidence="19">
    <location>
        <begin position="13"/>
        <end position="121"/>
    </location>
</feature>
<dbReference type="GO" id="GO:0005794">
    <property type="term" value="C:Golgi apparatus"/>
    <property type="evidence" value="ECO:0007669"/>
    <property type="project" value="UniProtKB-SubCell"/>
</dbReference>
<dbReference type="InterPro" id="IPR008908">
    <property type="entry name" value="Sarcoglycan_alpha/epsilon"/>
</dbReference>
<reference evidence="20" key="1">
    <citation type="submission" date="2025-08" db="UniProtKB">
        <authorList>
            <consortium name="Ensembl"/>
        </authorList>
    </citation>
    <scope>IDENTIFICATION</scope>
</reference>
<dbReference type="Ensembl" id="ENSPKIT00000038910.1">
    <property type="protein sequence ID" value="ENSPKIP00000014470.1"/>
    <property type="gene ID" value="ENSPKIG00000001468.1"/>
</dbReference>
<dbReference type="GO" id="GO:0042383">
    <property type="term" value="C:sarcolemma"/>
    <property type="evidence" value="ECO:0007669"/>
    <property type="project" value="UniProtKB-SubCell"/>
</dbReference>
<dbReference type="GeneTree" id="ENSGT00390000005672"/>
<dbReference type="InterPro" id="IPR048347">
    <property type="entry name" value="Sarcoglycan_C"/>
</dbReference>
<reference evidence="20" key="2">
    <citation type="submission" date="2025-09" db="UniProtKB">
        <authorList>
            <consortium name="Ensembl"/>
        </authorList>
    </citation>
    <scope>IDENTIFICATION</scope>
</reference>
<keyword evidence="21" id="KW-1185">Reference proteome</keyword>
<evidence type="ECO:0000256" key="18">
    <source>
        <dbReference type="SAM" id="Phobius"/>
    </source>
</evidence>
<dbReference type="PANTHER" id="PTHR10132:SF17">
    <property type="entry name" value="EPSILON-SARCOGLYCAN"/>
    <property type="match status" value="1"/>
</dbReference>
<organism evidence="20 21">
    <name type="scientific">Paramormyrops kingsleyae</name>
    <dbReference type="NCBI Taxonomy" id="1676925"/>
    <lineage>
        <taxon>Eukaryota</taxon>
        <taxon>Metazoa</taxon>
        <taxon>Chordata</taxon>
        <taxon>Craniata</taxon>
        <taxon>Vertebrata</taxon>
        <taxon>Euteleostomi</taxon>
        <taxon>Actinopterygii</taxon>
        <taxon>Neopterygii</taxon>
        <taxon>Teleostei</taxon>
        <taxon>Osteoglossocephala</taxon>
        <taxon>Osteoglossomorpha</taxon>
        <taxon>Osteoglossiformes</taxon>
        <taxon>Mormyridae</taxon>
        <taxon>Paramormyrops</taxon>
    </lineage>
</organism>
<dbReference type="InterPro" id="IPR006644">
    <property type="entry name" value="Cadg"/>
</dbReference>
<evidence type="ECO:0000256" key="13">
    <source>
        <dbReference type="ARBA" id="ARBA00023034"/>
    </source>
</evidence>
<keyword evidence="9" id="KW-0963">Cytoplasm</keyword>
<evidence type="ECO:0000256" key="12">
    <source>
        <dbReference type="ARBA" id="ARBA00022989"/>
    </source>
</evidence>
<dbReference type="Proteomes" id="UP000261540">
    <property type="component" value="Unplaced"/>
</dbReference>
<keyword evidence="14 18" id="KW-0472">Membrane</keyword>
<evidence type="ECO:0000256" key="2">
    <source>
        <dbReference type="ARBA" id="ARBA00004245"/>
    </source>
</evidence>
<keyword evidence="16" id="KW-0206">Cytoskeleton</keyword>
<comment type="subcellular location">
    <subcellularLocation>
        <location evidence="4">Cell membrane</location>
        <location evidence="4">Sarcolemma</location>
        <topology evidence="4">Single-pass membrane protein</topology>
    </subcellularLocation>
    <subcellularLocation>
        <location evidence="3">Cell projection</location>
        <location evidence="3">Dendrite</location>
    </subcellularLocation>
    <subcellularLocation>
        <location evidence="2">Cytoplasm</location>
        <location evidence="2">Cytoskeleton</location>
    </subcellularLocation>
    <subcellularLocation>
        <location evidence="5">Golgi apparatus</location>
    </subcellularLocation>
</comment>
<accession>A0A3B3R982</accession>
<evidence type="ECO:0000256" key="14">
    <source>
        <dbReference type="ARBA" id="ARBA00023136"/>
    </source>
</evidence>
<keyword evidence="8" id="KW-1003">Cell membrane</keyword>
<keyword evidence="17" id="KW-0966">Cell projection</keyword>
<keyword evidence="10 18" id="KW-0812">Transmembrane</keyword>
<evidence type="ECO:0000313" key="21">
    <source>
        <dbReference type="Proteomes" id="UP000261540"/>
    </source>
</evidence>
<evidence type="ECO:0000259" key="19">
    <source>
        <dbReference type="SMART" id="SM00736"/>
    </source>
</evidence>
<sequence>VVTILSKSHADRNVYPSAGVLFVHVLEREYFKGEFPPYPKPGDSSNDPITFNTNLMGYPDRPGWLRYIQRTLHSDGVLYGSPTAEHVGKLTVIEITAYNRRTFETARHNLVINIISTEDFPLPYQAEFFIKNMNVEEMLASEVLGDFLGAVKNVWQPERLNAINITSALDRGGRVPLPINDLKEGVYVKVGADVPFSSCLREVETPQNQLRCSQEMEPVISCDKKFRAQFNIDWCKISLVSKGVSVTQPAPGPGVLPDIGEYQPPSEELQSRDYFSDFVITLAVPSAIALVLFIILGYAMCCRREGVEKRNMQTPDIQLVHHSSIQKSTKELRSMSKNREISWPLSTLPVFHPVSGEVVPPLHPESYETTSMPLMQTQTNLQNQMQIPRQQPAGIFK</sequence>
<dbReference type="GO" id="GO:0005856">
    <property type="term" value="C:cytoskeleton"/>
    <property type="evidence" value="ECO:0007669"/>
    <property type="project" value="UniProtKB-SubCell"/>
</dbReference>
<evidence type="ECO:0000256" key="10">
    <source>
        <dbReference type="ARBA" id="ARBA00022692"/>
    </source>
</evidence>
<evidence type="ECO:0000256" key="7">
    <source>
        <dbReference type="ARBA" id="ARBA00019887"/>
    </source>
</evidence>
<dbReference type="SMART" id="SM00736">
    <property type="entry name" value="CADG"/>
    <property type="match status" value="1"/>
</dbReference>
<dbReference type="GO" id="GO:0005509">
    <property type="term" value="F:calcium ion binding"/>
    <property type="evidence" value="ECO:0007669"/>
    <property type="project" value="InterPro"/>
</dbReference>
<comment type="similarity">
    <text evidence="6">Belongs to the sarcoglycan alpha/epsilon family.</text>
</comment>
<evidence type="ECO:0000256" key="6">
    <source>
        <dbReference type="ARBA" id="ARBA00007721"/>
    </source>
</evidence>
<evidence type="ECO:0000256" key="1">
    <source>
        <dbReference type="ARBA" id="ARBA00002860"/>
    </source>
</evidence>
<keyword evidence="12 18" id="KW-1133">Transmembrane helix</keyword>